<dbReference type="OrthoDB" id="5654089at2"/>
<dbReference type="PATRIC" id="fig|449.7.peg.2590"/>
<evidence type="ECO:0000313" key="1">
    <source>
        <dbReference type="EMBL" id="CEK09579.1"/>
    </source>
</evidence>
<dbReference type="EMBL" id="LN681225">
    <property type="protein sequence ID" value="CEK09579.1"/>
    <property type="molecule type" value="Genomic_DNA"/>
</dbReference>
<dbReference type="AlphaFoldDB" id="A0A0A8US51"/>
<dbReference type="HOGENOM" id="CLU_510730_0_0_6"/>
<dbReference type="RefSeq" id="WP_045105097.1">
    <property type="nucleotide sequence ID" value="NZ_LN681225.1"/>
</dbReference>
<gene>
    <name evidence="1" type="ORF">LHA_0483</name>
</gene>
<reference evidence="2" key="1">
    <citation type="submission" date="2014-09" db="EMBL/GenBank/DDBJ databases">
        <authorList>
            <person name="Gomez-Valero L."/>
        </authorList>
    </citation>
    <scope>NUCLEOTIDE SEQUENCE [LARGE SCALE GENOMIC DNA]</scope>
    <source>
        <strain evidence="2">ATCC35250</strain>
    </source>
</reference>
<accession>A0A0A8US51</accession>
<evidence type="ECO:0000313" key="2">
    <source>
        <dbReference type="Proteomes" id="UP000032803"/>
    </source>
</evidence>
<dbReference type="Proteomes" id="UP000032803">
    <property type="component" value="Chromosome I"/>
</dbReference>
<keyword evidence="2" id="KW-1185">Reference proteome</keyword>
<name>A0A0A8US51_LEGHA</name>
<protein>
    <submittedName>
        <fullName evidence="1">Uncharacterized protein</fullName>
    </submittedName>
</protein>
<organism evidence="1 2">
    <name type="scientific">Legionella hackeliae</name>
    <dbReference type="NCBI Taxonomy" id="449"/>
    <lineage>
        <taxon>Bacteria</taxon>
        <taxon>Pseudomonadati</taxon>
        <taxon>Pseudomonadota</taxon>
        <taxon>Gammaproteobacteria</taxon>
        <taxon>Legionellales</taxon>
        <taxon>Legionellaceae</taxon>
        <taxon>Legionella</taxon>
    </lineage>
</organism>
<sequence>MAIRYLLDVDYTLMLTREGKAVFNQTLIDELKRFGVQEVDFLTKMDMVSADFGKALRVELIEHLEKNGIRVGKVLTTKDNMFLKSGYFPNLKLGETYSTLMRPVEEAIANVGKIKEYSKRYQQYRDHKNKEKQIKQLNFLIQNGALNWTDTLEEAGEKKEASFKLIDQTVLGQNVTKGTEIDFHSIQEIFITFRESSKNDSTIAKTTVKEYYDRLVKTYNDYQAPEDNTAEEQQLVDNYFLEVAHYGDTRYIASLRYESSGVKLAADENKGEIYAQYTMLDSYKEDDIVIYIDDDHHEHKSLNNAHKALTGFKHRLYTFAPPIYGDETQFNIPNVHITSEEFRRQHSAIYFNLLCNEGELALKEQNSRLAVQCFKAAYILVDDLGDTASISKKELLGKIMQAYKQDNDHMLFSGKEEVIDRCVSAFNRGTTETQLKILERDQAIHEARNPHLYRGHGLLNRFLTKEPTTVDSEFTKRILGLVNQIRANDKSPEALERCQKFLANLKDHLQSSLYRGAVDLVMNSLAGPQFEYR</sequence>
<proteinExistence type="predicted"/>
<dbReference type="KEGG" id="lha:LHA_0483"/>